<evidence type="ECO:0000256" key="1">
    <source>
        <dbReference type="ARBA" id="ARBA00004308"/>
    </source>
</evidence>
<dbReference type="GO" id="GO:0006886">
    <property type="term" value="P:intracellular protein transport"/>
    <property type="evidence" value="ECO:0007669"/>
    <property type="project" value="InterPro"/>
</dbReference>
<dbReference type="GO" id="GO:0030276">
    <property type="term" value="F:clathrin binding"/>
    <property type="evidence" value="ECO:0007669"/>
    <property type="project" value="InterPro"/>
</dbReference>
<dbReference type="InterPro" id="IPR026739">
    <property type="entry name" value="AP_beta"/>
</dbReference>
<evidence type="ECO:0000256" key="2">
    <source>
        <dbReference type="ARBA" id="ARBA00006613"/>
    </source>
</evidence>
<dbReference type="AlphaFoldDB" id="A0A1E3QVT9"/>
<keyword evidence="5 6" id="KW-0472">Membrane</keyword>
<evidence type="ECO:0000256" key="6">
    <source>
        <dbReference type="PIRNR" id="PIRNR002291"/>
    </source>
</evidence>
<dbReference type="GO" id="GO:0016192">
    <property type="term" value="P:vesicle-mediated transport"/>
    <property type="evidence" value="ECO:0007669"/>
    <property type="project" value="InterPro"/>
</dbReference>
<protein>
    <recommendedName>
        <fullName evidence="6">AP complex subunit beta</fullName>
    </recommendedName>
</protein>
<comment type="similarity">
    <text evidence="2 6">Belongs to the adaptor complexes large subunit family.</text>
</comment>
<dbReference type="RefSeq" id="XP_018987107.1">
    <property type="nucleotide sequence ID" value="XM_019132305.1"/>
</dbReference>
<dbReference type="EMBL" id="KV454427">
    <property type="protein sequence ID" value="ODQ81779.1"/>
    <property type="molecule type" value="Genomic_DNA"/>
</dbReference>
<accession>A0A1E3QVT9</accession>
<proteinExistence type="inferred from homology"/>
<dbReference type="Gene3D" id="1.25.10.10">
    <property type="entry name" value="Leucine-rich Repeat Variant"/>
    <property type="match status" value="1"/>
</dbReference>
<evidence type="ECO:0000256" key="5">
    <source>
        <dbReference type="ARBA" id="ARBA00023136"/>
    </source>
</evidence>
<dbReference type="STRING" id="984486.A0A1E3QVT9"/>
<gene>
    <name evidence="8" type="ORF">BABINDRAFT_58443</name>
</gene>
<evidence type="ECO:0000313" key="8">
    <source>
        <dbReference type="EMBL" id="ODQ81779.1"/>
    </source>
</evidence>
<comment type="subcellular location">
    <subcellularLocation>
        <location evidence="1">Endomembrane system</location>
    </subcellularLocation>
</comment>
<dbReference type="GO" id="GO:0030122">
    <property type="term" value="C:AP-2 adaptor complex"/>
    <property type="evidence" value="ECO:0007669"/>
    <property type="project" value="EnsemblFungi"/>
</dbReference>
<keyword evidence="4 6" id="KW-0653">Protein transport</keyword>
<name>A0A1E3QVT9_9ASCO</name>
<evidence type="ECO:0000256" key="4">
    <source>
        <dbReference type="ARBA" id="ARBA00022927"/>
    </source>
</evidence>
<keyword evidence="3 6" id="KW-0813">Transport</keyword>
<comment type="function">
    <text evidence="6">Adaptins are components of the adaptor complexes which link clathrin to receptors in coated vesicles. Clathrin-associated protein complexes are believed to interact with the cytoplasmic tails of membrane proteins, leading to their selection and concentration.</text>
</comment>
<dbReference type="PANTHER" id="PTHR11134">
    <property type="entry name" value="ADAPTOR COMPLEX SUBUNIT BETA FAMILY MEMBER"/>
    <property type="match status" value="1"/>
</dbReference>
<keyword evidence="9" id="KW-1185">Reference proteome</keyword>
<organism evidence="8 9">
    <name type="scientific">Babjeviella inositovora NRRL Y-12698</name>
    <dbReference type="NCBI Taxonomy" id="984486"/>
    <lineage>
        <taxon>Eukaryota</taxon>
        <taxon>Fungi</taxon>
        <taxon>Dikarya</taxon>
        <taxon>Ascomycota</taxon>
        <taxon>Saccharomycotina</taxon>
        <taxon>Pichiomycetes</taxon>
        <taxon>Serinales incertae sedis</taxon>
        <taxon>Babjeviella</taxon>
    </lineage>
</organism>
<dbReference type="InterPro" id="IPR011989">
    <property type="entry name" value="ARM-like"/>
</dbReference>
<evidence type="ECO:0000313" key="9">
    <source>
        <dbReference type="Proteomes" id="UP000094336"/>
    </source>
</evidence>
<evidence type="ECO:0000256" key="3">
    <source>
        <dbReference type="ARBA" id="ARBA00022448"/>
    </source>
</evidence>
<dbReference type="OrthoDB" id="10254310at2759"/>
<dbReference type="GeneID" id="30150158"/>
<feature type="domain" description="Clathrin/coatomer adaptor adaptin-like N-terminal" evidence="7">
    <location>
        <begin position="13"/>
        <end position="563"/>
    </location>
</feature>
<reference evidence="9" key="1">
    <citation type="submission" date="2016-05" db="EMBL/GenBank/DDBJ databases">
        <title>Comparative genomics of biotechnologically important yeasts.</title>
        <authorList>
            <consortium name="DOE Joint Genome Institute"/>
            <person name="Riley R."/>
            <person name="Haridas S."/>
            <person name="Wolfe K.H."/>
            <person name="Lopes M.R."/>
            <person name="Hittinger C.T."/>
            <person name="Goker M."/>
            <person name="Salamov A."/>
            <person name="Wisecaver J."/>
            <person name="Long T.M."/>
            <person name="Aerts A.L."/>
            <person name="Barry K."/>
            <person name="Choi C."/>
            <person name="Clum A."/>
            <person name="Coughlan A.Y."/>
            <person name="Deshpande S."/>
            <person name="Douglass A.P."/>
            <person name="Hanson S.J."/>
            <person name="Klenk H.-P."/>
            <person name="Labutti K."/>
            <person name="Lapidus A."/>
            <person name="Lindquist E."/>
            <person name="Lipzen A."/>
            <person name="Meier-Kolthoff J.P."/>
            <person name="Ohm R.A."/>
            <person name="Otillar R.P."/>
            <person name="Pangilinan J."/>
            <person name="Peng Y."/>
            <person name="Rokas A."/>
            <person name="Rosa C.A."/>
            <person name="Scheuner C."/>
            <person name="Sibirny A.A."/>
            <person name="Slot J.C."/>
            <person name="Stielow J.B."/>
            <person name="Sun H."/>
            <person name="Kurtzman C.P."/>
            <person name="Blackwell M."/>
            <person name="Grigoriev I.V."/>
            <person name="Jeffries T.W."/>
        </authorList>
    </citation>
    <scope>NUCLEOTIDE SEQUENCE [LARGE SCALE GENOMIC DNA]</scope>
    <source>
        <strain evidence="9">NRRL Y-12698</strain>
    </source>
</reference>
<dbReference type="Proteomes" id="UP000094336">
    <property type="component" value="Unassembled WGS sequence"/>
</dbReference>
<dbReference type="InterPro" id="IPR016342">
    <property type="entry name" value="AP_complex_bsu_1_2_4"/>
</dbReference>
<evidence type="ECO:0000259" key="7">
    <source>
        <dbReference type="Pfam" id="PF01602"/>
    </source>
</evidence>
<dbReference type="InterPro" id="IPR002553">
    <property type="entry name" value="Clathrin/coatomer_adapt-like_N"/>
</dbReference>
<sequence length="733" mass="81573">MSDAKCFTRLKASEIKTELETLVESKKANGTHRLTVRRQILKKIIANINLNNSDMVHLFPEVVDTVLTEPYASDLACKKMCYKYFEAFGAARPEGTLMCLPSMLRELTGTGDAYARSLILRCLAGIPLKQVAELLAEPIRGLISDEDPLVRKTACFAISKLYDCDAKLAARHNLIGLLNDRLYDENSHVVASALASLSEITEKNNTMKLVVNDSHARNLLTVLHRCNEWSQCYIISALTAYVPQLADDALFVVEKLVPLLRHANTAIVLNALKCIIYLSNYVEDITDAMPVLPKRLGNAMVSLIAKQPELQFLALRNVILVLLSKPHLLDLDVKMFFCKYDDTLYVKDTKLEIIYLLANAHNLKIVLKELEEYATEVDVTMARKAVRAIGNLAIKLPRGANACVQLILDLVAVDLPHITQEAVVVFKNVLRKYPREFDSAIQTFIKYTDLAVTALPSDANPFVNHHAPEADPDAVAAIVWILGQYCATIDGAVTILDRVTRDFLTDTIDVQLITLTAVTKVFLQLPSKDSEALLIARLKLATEEVDNPDLRERGFFYWRLLSSFPQDASYANAKQIVMNKLPVISTDSDKLDVAILEELELNIGTLASIYLKPVKQVFRLARTRILPQSACLVRKPRPVANDQHDALTRKISPINNPDLRANLELHGSYAGRAGSRDDFSRSDDDFVESFRETSMSSSSSLGLNKGIAAIGNVNRSLTRTGSMIGRKLTLKKN</sequence>
<dbReference type="PIRSF" id="PIRSF002291">
    <property type="entry name" value="AP_complex_beta"/>
    <property type="match status" value="1"/>
</dbReference>
<dbReference type="InterPro" id="IPR016024">
    <property type="entry name" value="ARM-type_fold"/>
</dbReference>
<dbReference type="Pfam" id="PF01602">
    <property type="entry name" value="Adaptin_N"/>
    <property type="match status" value="1"/>
</dbReference>
<dbReference type="SUPFAM" id="SSF48371">
    <property type="entry name" value="ARM repeat"/>
    <property type="match status" value="1"/>
</dbReference>